<organism evidence="2 3">
    <name type="scientific">Robinsoniella peoriensis</name>
    <dbReference type="NCBI Taxonomy" id="180332"/>
    <lineage>
        <taxon>Bacteria</taxon>
        <taxon>Bacillati</taxon>
        <taxon>Bacillota</taxon>
        <taxon>Clostridia</taxon>
        <taxon>Lachnospirales</taxon>
        <taxon>Lachnospiraceae</taxon>
        <taxon>Robinsoniella</taxon>
    </lineage>
</organism>
<proteinExistence type="predicted"/>
<dbReference type="RefSeq" id="WP_274595942.1">
    <property type="nucleotide sequence ID" value="NZ_QGQD01000072.1"/>
</dbReference>
<sequence length="43" mass="4888" precursor="true">MDTNNYMLAMLNYAENCRIIGLILALPSAFYMLRGFLEKGDIS</sequence>
<evidence type="ECO:0000313" key="2">
    <source>
        <dbReference type="EMBL" id="TLC99272.1"/>
    </source>
</evidence>
<evidence type="ECO:0000313" key="3">
    <source>
        <dbReference type="Proteomes" id="UP000306509"/>
    </source>
</evidence>
<feature type="transmembrane region" description="Helical" evidence="1">
    <location>
        <begin position="20"/>
        <end position="37"/>
    </location>
</feature>
<keyword evidence="1" id="KW-0472">Membrane</keyword>
<evidence type="ECO:0000256" key="1">
    <source>
        <dbReference type="SAM" id="Phobius"/>
    </source>
</evidence>
<reference evidence="2 3" key="1">
    <citation type="journal article" date="2019" name="Anaerobe">
        <title>Detection of Robinsoniella peoriensis in multiple bone samples of a trauma patient.</title>
        <authorList>
            <person name="Schrottner P."/>
            <person name="Hartwich K."/>
            <person name="Bunk B."/>
            <person name="Schober I."/>
            <person name="Helbig S."/>
            <person name="Rudolph W.W."/>
            <person name="Gunzer F."/>
        </authorList>
    </citation>
    <scope>NUCLEOTIDE SEQUENCE [LARGE SCALE GENOMIC DNA]</scope>
    <source>
        <strain evidence="2 3">DSM 106044</strain>
    </source>
</reference>
<comment type="caution">
    <text evidence="2">The sequence shown here is derived from an EMBL/GenBank/DDBJ whole genome shotgun (WGS) entry which is preliminary data.</text>
</comment>
<dbReference type="Proteomes" id="UP000306509">
    <property type="component" value="Unassembled WGS sequence"/>
</dbReference>
<dbReference type="AlphaFoldDB" id="A0A4U8Q5H6"/>
<keyword evidence="1" id="KW-1133">Transmembrane helix</keyword>
<dbReference type="EMBL" id="QGQD01000072">
    <property type="protein sequence ID" value="TLC99272.1"/>
    <property type="molecule type" value="Genomic_DNA"/>
</dbReference>
<keyword evidence="3" id="KW-1185">Reference proteome</keyword>
<gene>
    <name evidence="2" type="ORF">DSM106044_03872</name>
</gene>
<protein>
    <submittedName>
        <fullName evidence="2">Uncharacterized protein</fullName>
    </submittedName>
</protein>
<keyword evidence="1" id="KW-0812">Transmembrane</keyword>
<accession>A0A4U8Q5H6</accession>
<name>A0A4U8Q5H6_9FIRM</name>